<organism evidence="1 2">
    <name type="scientific">Pristionchus mayeri</name>
    <dbReference type="NCBI Taxonomy" id="1317129"/>
    <lineage>
        <taxon>Eukaryota</taxon>
        <taxon>Metazoa</taxon>
        <taxon>Ecdysozoa</taxon>
        <taxon>Nematoda</taxon>
        <taxon>Chromadorea</taxon>
        <taxon>Rhabditida</taxon>
        <taxon>Rhabditina</taxon>
        <taxon>Diplogasteromorpha</taxon>
        <taxon>Diplogasteroidea</taxon>
        <taxon>Neodiplogasteridae</taxon>
        <taxon>Pristionchus</taxon>
    </lineage>
</organism>
<reference evidence="2" key="1">
    <citation type="submission" date="2022-10" db="EMBL/GenBank/DDBJ databases">
        <title>Genome assembly of Pristionchus species.</title>
        <authorList>
            <person name="Yoshida K."/>
            <person name="Sommer R.J."/>
        </authorList>
    </citation>
    <scope>NUCLEOTIDE SEQUENCE [LARGE SCALE GENOMIC DNA]</scope>
    <source>
        <strain evidence="2">RS5460</strain>
    </source>
</reference>
<name>A0AAN5CLH5_9BILA</name>
<dbReference type="EMBL" id="BTRK01000004">
    <property type="protein sequence ID" value="GMR46510.1"/>
    <property type="molecule type" value="Genomic_DNA"/>
</dbReference>
<keyword evidence="2" id="KW-1185">Reference proteome</keyword>
<evidence type="ECO:0000313" key="1">
    <source>
        <dbReference type="EMBL" id="GMR46510.1"/>
    </source>
</evidence>
<dbReference type="Proteomes" id="UP001328107">
    <property type="component" value="Unassembled WGS sequence"/>
</dbReference>
<proteinExistence type="predicted"/>
<protein>
    <recommendedName>
        <fullName evidence="3">Hsp20/alpha crystallin family protein</fullName>
    </recommendedName>
</protein>
<evidence type="ECO:0008006" key="3">
    <source>
        <dbReference type="Google" id="ProtNLM"/>
    </source>
</evidence>
<sequence>MSLIGYTPFDRHMRRAFDRMFDDDFYSVHPYWNRVPAEHSLNLGSALGAVENTNEKFAVNVDVSHFRPDEIKVEML</sequence>
<evidence type="ECO:0000313" key="2">
    <source>
        <dbReference type="Proteomes" id="UP001328107"/>
    </source>
</evidence>
<accession>A0AAN5CLH5</accession>
<dbReference type="AlphaFoldDB" id="A0AAN5CLH5"/>
<gene>
    <name evidence="1" type="ORF">PMAYCL1PPCAC_16705</name>
</gene>
<comment type="caution">
    <text evidence="1">The sequence shown here is derived from an EMBL/GenBank/DDBJ whole genome shotgun (WGS) entry which is preliminary data.</text>
</comment>